<comment type="caution">
    <text evidence="5">The sequence shown here is derived from an EMBL/GenBank/DDBJ whole genome shotgun (WGS) entry which is preliminary data.</text>
</comment>
<dbReference type="Gene3D" id="3.80.10.10">
    <property type="entry name" value="Ribonuclease Inhibitor"/>
    <property type="match status" value="1"/>
</dbReference>
<dbReference type="InterPro" id="IPR001611">
    <property type="entry name" value="Leu-rich_rpt"/>
</dbReference>
<dbReference type="InterPro" id="IPR003603">
    <property type="entry name" value="U2A'_phosphoprotein32A_C"/>
</dbReference>
<dbReference type="InterPro" id="IPR040091">
    <property type="entry name" value="LRRC56"/>
</dbReference>
<feature type="region of interest" description="Disordered" evidence="3">
    <location>
        <begin position="278"/>
        <end position="301"/>
    </location>
</feature>
<evidence type="ECO:0000256" key="3">
    <source>
        <dbReference type="SAM" id="MobiDB-lite"/>
    </source>
</evidence>
<dbReference type="InterPro" id="IPR032675">
    <property type="entry name" value="LRR_dom_sf"/>
</dbReference>
<organism evidence="5">
    <name type="scientific">Menopon gallinae</name>
    <name type="common">poultry shaft louse</name>
    <dbReference type="NCBI Taxonomy" id="328185"/>
    <lineage>
        <taxon>Eukaryota</taxon>
        <taxon>Metazoa</taxon>
        <taxon>Ecdysozoa</taxon>
        <taxon>Arthropoda</taxon>
        <taxon>Hexapoda</taxon>
        <taxon>Insecta</taxon>
        <taxon>Pterygota</taxon>
        <taxon>Neoptera</taxon>
        <taxon>Paraneoptera</taxon>
        <taxon>Psocodea</taxon>
        <taxon>Troctomorpha</taxon>
        <taxon>Phthiraptera</taxon>
        <taxon>Amblycera</taxon>
        <taxon>Menoponidae</taxon>
        <taxon>Menopon</taxon>
    </lineage>
</organism>
<dbReference type="PANTHER" id="PTHR22708:SF0">
    <property type="entry name" value="LEUCINE-RICH REPEAT-CONTAINING PROTEIN 56"/>
    <property type="match status" value="1"/>
</dbReference>
<evidence type="ECO:0000256" key="1">
    <source>
        <dbReference type="ARBA" id="ARBA00022614"/>
    </source>
</evidence>
<dbReference type="Pfam" id="PF14580">
    <property type="entry name" value="LRR_9"/>
    <property type="match status" value="1"/>
</dbReference>
<feature type="compositionally biased region" description="Low complexity" evidence="3">
    <location>
        <begin position="13"/>
        <end position="26"/>
    </location>
</feature>
<dbReference type="AlphaFoldDB" id="A0AAW2HTX5"/>
<dbReference type="PROSITE" id="PS51450">
    <property type="entry name" value="LRR"/>
    <property type="match status" value="2"/>
</dbReference>
<feature type="compositionally biased region" description="Polar residues" evidence="3">
    <location>
        <begin position="27"/>
        <end position="49"/>
    </location>
</feature>
<dbReference type="PANTHER" id="PTHR22708">
    <property type="entry name" value="LEUCINE-RICH REPEAT-CONTAINING PROTEIN 56"/>
    <property type="match status" value="1"/>
</dbReference>
<sequence>MGPRPYSDRSVLPRDSSNSSVSVDSDTAQTTVDTSPGTLSSATTPSPIDTQMEINALVPEIQEEEFDQSPPMSSFYPTPADSMPFDHAFPDFIRQVTNESDLGNVLSLRIKVISRLVSLQRMSLFMTNLRELDLEGSILSSLRDIGCNLKFLQVLKVGNCQLDSLDGTFGLTSLRQLYAQRNQISDVSPCSNLPHIQHIDLSNNRIRNIAYAGFLSVCRKLKSVIFSGNPAATHPDYRNHVKKMLPRLQSLDDVPFTNQENEEVSKYVEQDEFEADFGDVNEDPDDFYDNASGQDAPTGSKSLAEKIDSDVFDNPDSEIQTILKYDNKSFNSRDFNLLSLRRERDESRQFAGSQIGRGININTEETEEIIDNCRVFGSCQSESNLTLPPLTVMDPRKSDSFFSGIRTDKLKPRISERPSTSHDFNVNTIPDAETMKTGARPRVLKKIERPSTANICASGGPNMNSDPNGKNDERRPFTAGSASTIYEQGSGDEGARALPQRSLTSGLPICGNLAVAMRHRKRQKEMELNRQRENQELDDSDMQ</sequence>
<feature type="region of interest" description="Disordered" evidence="3">
    <location>
        <begin position="1"/>
        <end position="49"/>
    </location>
</feature>
<feature type="region of interest" description="Disordered" evidence="3">
    <location>
        <begin position="453"/>
        <end position="477"/>
    </location>
</feature>
<dbReference type="InterPro" id="IPR003591">
    <property type="entry name" value="Leu-rich_rpt_typical-subtyp"/>
</dbReference>
<dbReference type="EMBL" id="JARGDH010000003">
    <property type="protein sequence ID" value="KAL0272793.1"/>
    <property type="molecule type" value="Genomic_DNA"/>
</dbReference>
<evidence type="ECO:0000313" key="5">
    <source>
        <dbReference type="EMBL" id="KAL0272793.1"/>
    </source>
</evidence>
<feature type="compositionally biased region" description="Acidic residues" evidence="3">
    <location>
        <begin position="278"/>
        <end position="288"/>
    </location>
</feature>
<feature type="compositionally biased region" description="Polar residues" evidence="3">
    <location>
        <begin position="291"/>
        <end position="301"/>
    </location>
</feature>
<evidence type="ECO:0000256" key="2">
    <source>
        <dbReference type="ARBA" id="ARBA00022737"/>
    </source>
</evidence>
<keyword evidence="2" id="KW-0677">Repeat</keyword>
<protein>
    <recommendedName>
        <fullName evidence="4">U2A'/phosphoprotein 32 family A C-terminal domain-containing protein</fullName>
    </recommendedName>
</protein>
<feature type="compositionally biased region" description="Basic and acidic residues" evidence="3">
    <location>
        <begin position="524"/>
        <end position="535"/>
    </location>
</feature>
<dbReference type="SMART" id="SM00369">
    <property type="entry name" value="LRR_TYP"/>
    <property type="match status" value="3"/>
</dbReference>
<name>A0AAW2HTX5_9NEOP</name>
<proteinExistence type="predicted"/>
<feature type="domain" description="U2A'/phosphoprotein 32 family A C-terminal" evidence="4">
    <location>
        <begin position="234"/>
        <end position="252"/>
    </location>
</feature>
<reference evidence="5" key="1">
    <citation type="journal article" date="2024" name="Gigascience">
        <title>Chromosome-level genome of the poultry shaft louse Menopon gallinae provides insight into the host-switching and adaptive evolution of parasitic lice.</title>
        <authorList>
            <person name="Xu Y."/>
            <person name="Ma L."/>
            <person name="Liu S."/>
            <person name="Liang Y."/>
            <person name="Liu Q."/>
            <person name="He Z."/>
            <person name="Tian L."/>
            <person name="Duan Y."/>
            <person name="Cai W."/>
            <person name="Li H."/>
            <person name="Song F."/>
        </authorList>
    </citation>
    <scope>NUCLEOTIDE SEQUENCE</scope>
    <source>
        <strain evidence="5">Cailab_2023a</strain>
    </source>
</reference>
<accession>A0AAW2HTX5</accession>
<gene>
    <name evidence="5" type="ORF">PYX00_005634</name>
</gene>
<dbReference type="EMBL" id="JARGDH010000003">
    <property type="protein sequence ID" value="KAL0272792.1"/>
    <property type="molecule type" value="Genomic_DNA"/>
</dbReference>
<keyword evidence="1" id="KW-0433">Leucine-rich repeat</keyword>
<feature type="compositionally biased region" description="Polar residues" evidence="3">
    <location>
        <begin position="453"/>
        <end position="468"/>
    </location>
</feature>
<evidence type="ECO:0000259" key="4">
    <source>
        <dbReference type="SMART" id="SM00446"/>
    </source>
</evidence>
<feature type="region of interest" description="Disordered" evidence="3">
    <location>
        <begin position="522"/>
        <end position="543"/>
    </location>
</feature>
<dbReference type="SUPFAM" id="SSF52058">
    <property type="entry name" value="L domain-like"/>
    <property type="match status" value="1"/>
</dbReference>
<dbReference type="SMART" id="SM00446">
    <property type="entry name" value="LRRcap"/>
    <property type="match status" value="1"/>
</dbReference>